<dbReference type="Pfam" id="PF05977">
    <property type="entry name" value="MFS_3"/>
    <property type="match status" value="1"/>
</dbReference>
<dbReference type="PANTHER" id="PTHR23513:SF11">
    <property type="entry name" value="STAPHYLOFERRIN A TRANSPORTER"/>
    <property type="match status" value="1"/>
</dbReference>
<keyword evidence="2" id="KW-0813">Transport</keyword>
<dbReference type="PROSITE" id="PS50850">
    <property type="entry name" value="MFS"/>
    <property type="match status" value="1"/>
</dbReference>
<keyword evidence="6 7" id="KW-0472">Membrane</keyword>
<name>A0A562ULC7_9ACTN</name>
<dbReference type="Proteomes" id="UP000321617">
    <property type="component" value="Unassembled WGS sequence"/>
</dbReference>
<dbReference type="SUPFAM" id="SSF103473">
    <property type="entry name" value="MFS general substrate transporter"/>
    <property type="match status" value="1"/>
</dbReference>
<feature type="transmembrane region" description="Helical" evidence="7">
    <location>
        <begin position="379"/>
        <end position="397"/>
    </location>
</feature>
<dbReference type="GO" id="GO:0005886">
    <property type="term" value="C:plasma membrane"/>
    <property type="evidence" value="ECO:0007669"/>
    <property type="project" value="UniProtKB-SubCell"/>
</dbReference>
<evidence type="ECO:0000256" key="2">
    <source>
        <dbReference type="ARBA" id="ARBA00022448"/>
    </source>
</evidence>
<accession>A0A562ULC7</accession>
<feature type="transmembrane region" description="Helical" evidence="7">
    <location>
        <begin position="290"/>
        <end position="308"/>
    </location>
</feature>
<dbReference type="CDD" id="cd06173">
    <property type="entry name" value="MFS_MefA_like"/>
    <property type="match status" value="1"/>
</dbReference>
<proteinExistence type="predicted"/>
<dbReference type="InterPro" id="IPR010290">
    <property type="entry name" value="TM_effector"/>
</dbReference>
<evidence type="ECO:0000313" key="9">
    <source>
        <dbReference type="EMBL" id="TWJ06418.1"/>
    </source>
</evidence>
<dbReference type="GO" id="GO:0022857">
    <property type="term" value="F:transmembrane transporter activity"/>
    <property type="evidence" value="ECO:0007669"/>
    <property type="project" value="InterPro"/>
</dbReference>
<dbReference type="InterPro" id="IPR036259">
    <property type="entry name" value="MFS_trans_sf"/>
</dbReference>
<feature type="transmembrane region" description="Helical" evidence="7">
    <location>
        <begin position="83"/>
        <end position="102"/>
    </location>
</feature>
<evidence type="ECO:0000256" key="1">
    <source>
        <dbReference type="ARBA" id="ARBA00004651"/>
    </source>
</evidence>
<dbReference type="AlphaFoldDB" id="A0A562ULC7"/>
<keyword evidence="10" id="KW-1185">Reference proteome</keyword>
<evidence type="ECO:0000259" key="8">
    <source>
        <dbReference type="PROSITE" id="PS50850"/>
    </source>
</evidence>
<dbReference type="PANTHER" id="PTHR23513">
    <property type="entry name" value="INTEGRAL MEMBRANE EFFLUX PROTEIN-RELATED"/>
    <property type="match status" value="1"/>
</dbReference>
<dbReference type="Gene3D" id="1.20.1250.20">
    <property type="entry name" value="MFS general substrate transporter like domains"/>
    <property type="match status" value="1"/>
</dbReference>
<evidence type="ECO:0000313" key="10">
    <source>
        <dbReference type="Proteomes" id="UP000321617"/>
    </source>
</evidence>
<protein>
    <submittedName>
        <fullName evidence="9">Putative MFS family arabinose efflux permease</fullName>
    </submittedName>
</protein>
<evidence type="ECO:0000256" key="4">
    <source>
        <dbReference type="ARBA" id="ARBA00022692"/>
    </source>
</evidence>
<feature type="transmembrane region" description="Helical" evidence="7">
    <location>
        <begin position="260"/>
        <end position="278"/>
    </location>
</feature>
<dbReference type="EMBL" id="VLLL01000012">
    <property type="protein sequence ID" value="TWJ06418.1"/>
    <property type="molecule type" value="Genomic_DNA"/>
</dbReference>
<reference evidence="9 10" key="1">
    <citation type="journal article" date="2013" name="Stand. Genomic Sci.">
        <title>Genomic Encyclopedia of Type Strains, Phase I: The one thousand microbial genomes (KMG-I) project.</title>
        <authorList>
            <person name="Kyrpides N.C."/>
            <person name="Woyke T."/>
            <person name="Eisen J.A."/>
            <person name="Garrity G."/>
            <person name="Lilburn T.G."/>
            <person name="Beck B.J."/>
            <person name="Whitman W.B."/>
            <person name="Hugenholtz P."/>
            <person name="Klenk H.P."/>
        </authorList>
    </citation>
    <scope>NUCLEOTIDE SEQUENCE [LARGE SCALE GENOMIC DNA]</scope>
    <source>
        <strain evidence="9 10">DSM 45044</strain>
    </source>
</reference>
<evidence type="ECO:0000256" key="5">
    <source>
        <dbReference type="ARBA" id="ARBA00022989"/>
    </source>
</evidence>
<evidence type="ECO:0000256" key="7">
    <source>
        <dbReference type="SAM" id="Phobius"/>
    </source>
</evidence>
<feature type="domain" description="Major facilitator superfamily (MFS) profile" evidence="8">
    <location>
        <begin position="11"/>
        <end position="402"/>
    </location>
</feature>
<feature type="transmembrane region" description="Helical" evidence="7">
    <location>
        <begin position="225"/>
        <end position="248"/>
    </location>
</feature>
<feature type="transmembrane region" description="Helical" evidence="7">
    <location>
        <begin position="314"/>
        <end position="332"/>
    </location>
</feature>
<organism evidence="9 10">
    <name type="scientific">Stackebrandtia albiflava</name>
    <dbReference type="NCBI Taxonomy" id="406432"/>
    <lineage>
        <taxon>Bacteria</taxon>
        <taxon>Bacillati</taxon>
        <taxon>Actinomycetota</taxon>
        <taxon>Actinomycetes</taxon>
        <taxon>Glycomycetales</taxon>
        <taxon>Glycomycetaceae</taxon>
        <taxon>Stackebrandtia</taxon>
    </lineage>
</organism>
<feature type="transmembrane region" description="Helical" evidence="7">
    <location>
        <begin position="20"/>
        <end position="43"/>
    </location>
</feature>
<feature type="transmembrane region" description="Helical" evidence="7">
    <location>
        <begin position="49"/>
        <end position="71"/>
    </location>
</feature>
<comment type="subcellular location">
    <subcellularLocation>
        <location evidence="1">Cell membrane</location>
        <topology evidence="1">Multi-pass membrane protein</topology>
    </subcellularLocation>
</comment>
<keyword evidence="3" id="KW-1003">Cell membrane</keyword>
<keyword evidence="4 7" id="KW-0812">Transmembrane</keyword>
<gene>
    <name evidence="9" type="ORF">LX16_5154</name>
</gene>
<sequence>MRRQLADTFESLKVRNYRLFASGQLTSLVCRWMQVIAIDWLVLEMSGDSGTALGLVMAFQFLPVLLLSLYGGKLADRYDKRRLLLGANVAWLLLSTGLAVLVLSGAALLWHIYVFALLLGVVNALETPVRQSFVSELVEPALLPNALALSAATFNGSRIVGPAVAGGLIALFGSGVVIAVNAVAYIAPLVALLMMSAGRLYRASSRPKDTRIREGLRYTARRPDLLLPLALMFVVGGLGFNFPITLALLAKTVFATGPEAFGLLTTMLAVGALAGALASSKRRARPSAHVVMGAAALFGALEIVTAFAPSFWTASLLLIPTGFAMVYLAQAANQRVQLGVDPAFRGRVMALYVLVFLGSTPIFAPMIGWLGEVVGPRSGLWVGGAGALLGAIAAFAIRCRRRDVQISIDIRPRPRVRIIEPARTPVEQAA</sequence>
<evidence type="ECO:0000256" key="3">
    <source>
        <dbReference type="ARBA" id="ARBA00022475"/>
    </source>
</evidence>
<comment type="caution">
    <text evidence="9">The sequence shown here is derived from an EMBL/GenBank/DDBJ whole genome shotgun (WGS) entry which is preliminary data.</text>
</comment>
<feature type="transmembrane region" description="Helical" evidence="7">
    <location>
        <begin position="344"/>
        <end position="367"/>
    </location>
</feature>
<dbReference type="InterPro" id="IPR020846">
    <property type="entry name" value="MFS_dom"/>
</dbReference>
<dbReference type="OrthoDB" id="9775268at2"/>
<dbReference type="RefSeq" id="WP_147144503.1">
    <property type="nucleotide sequence ID" value="NZ_BAABIJ010000002.1"/>
</dbReference>
<evidence type="ECO:0000256" key="6">
    <source>
        <dbReference type="ARBA" id="ARBA00023136"/>
    </source>
</evidence>
<keyword evidence="5 7" id="KW-1133">Transmembrane helix</keyword>